<sequence>MTAIPNPVFKFNREAYSVKIENIANSGAKQAAVHGEVTKAEESMSGSRRVLSLSFMTHDDAKKALCMSGYNVAGVPLAVTLTSPSDPSRAAKHGNQPNNRRNLYVLGLPFDLTKPDFVDIFSRFGTVSHAVILATVDNASRRRGFVVMSSHEEAKAAMDGLSRKEIKGHTIDVSWAVVQRSQGFLDGGDRTTVLASQSPSPSPSPFEFGGPSSGPSSASVSLSSTPLPERPCASVPIQATSLLVSNLPAVLFSQLADLHPLFCPFGNIKKIEILDYARYNTTQGHITVIVEYATVAQAQDAGNALHGQMYSATPVKVEFLQQPINPEFGAPLDCKDSRTRLNPHAAPFIVHGISPETVLAPVSSLYNESRVDNNRLAPVPSGLLAVNPDSLPQYVTPTSLYTHLYVPVAGMMRPNSAPSPWSDSSQQQVRAGDWAFAQLQHFPNLSTPSLGQPSAA</sequence>
<evidence type="ECO:0000313" key="6">
    <source>
        <dbReference type="Proteomes" id="UP000639403"/>
    </source>
</evidence>
<name>A0A8H7P5D6_9APHY</name>
<reference evidence="5" key="1">
    <citation type="submission" date="2020-11" db="EMBL/GenBank/DDBJ databases">
        <authorList>
            <person name="Koelle M."/>
            <person name="Horta M.A.C."/>
            <person name="Nowrousian M."/>
            <person name="Ohm R.A."/>
            <person name="Benz P."/>
            <person name="Pilgard A."/>
        </authorList>
    </citation>
    <scope>NUCLEOTIDE SEQUENCE</scope>
    <source>
        <strain evidence="5">FPRL280</strain>
    </source>
</reference>
<feature type="domain" description="RRM" evidence="4">
    <location>
        <begin position="240"/>
        <end position="322"/>
    </location>
</feature>
<dbReference type="PROSITE" id="PS50102">
    <property type="entry name" value="RRM"/>
    <property type="match status" value="2"/>
</dbReference>
<dbReference type="GO" id="GO:0005634">
    <property type="term" value="C:nucleus"/>
    <property type="evidence" value="ECO:0007669"/>
    <property type="project" value="TreeGrafter"/>
</dbReference>
<evidence type="ECO:0000259" key="4">
    <source>
        <dbReference type="PROSITE" id="PS50102"/>
    </source>
</evidence>
<evidence type="ECO:0000313" key="5">
    <source>
        <dbReference type="EMBL" id="KAF9817042.1"/>
    </source>
</evidence>
<gene>
    <name evidence="5" type="ORF">IEO21_03716</name>
</gene>
<feature type="compositionally biased region" description="Low complexity" evidence="3">
    <location>
        <begin position="205"/>
        <end position="225"/>
    </location>
</feature>
<protein>
    <recommendedName>
        <fullName evidence="4">RRM domain-containing protein</fullName>
    </recommendedName>
</protein>
<reference evidence="5" key="2">
    <citation type="journal article" name="Front. Microbiol.">
        <title>Degradative Capacity of Two Strains of Rhodonia placenta: From Phenotype to Genotype.</title>
        <authorList>
            <person name="Kolle M."/>
            <person name="Horta M.A.C."/>
            <person name="Nowrousian M."/>
            <person name="Ohm R.A."/>
            <person name="Benz J.P."/>
            <person name="Pilgard A."/>
        </authorList>
    </citation>
    <scope>NUCLEOTIDE SEQUENCE</scope>
    <source>
        <strain evidence="5">FPRL280</strain>
    </source>
</reference>
<dbReference type="InterPro" id="IPR050502">
    <property type="entry name" value="Euk_RNA-bind_prot"/>
</dbReference>
<dbReference type="GO" id="GO:0003729">
    <property type="term" value="F:mRNA binding"/>
    <property type="evidence" value="ECO:0007669"/>
    <property type="project" value="TreeGrafter"/>
</dbReference>
<dbReference type="Gene3D" id="3.30.70.330">
    <property type="match status" value="2"/>
</dbReference>
<dbReference type="InterPro" id="IPR035979">
    <property type="entry name" value="RBD_domain_sf"/>
</dbReference>
<dbReference type="PANTHER" id="PTHR48025:SF1">
    <property type="entry name" value="RRM DOMAIN-CONTAINING PROTEIN"/>
    <property type="match status" value="1"/>
</dbReference>
<organism evidence="5 6">
    <name type="scientific">Rhodonia placenta</name>
    <dbReference type="NCBI Taxonomy" id="104341"/>
    <lineage>
        <taxon>Eukaryota</taxon>
        <taxon>Fungi</taxon>
        <taxon>Dikarya</taxon>
        <taxon>Basidiomycota</taxon>
        <taxon>Agaricomycotina</taxon>
        <taxon>Agaricomycetes</taxon>
        <taxon>Polyporales</taxon>
        <taxon>Adustoporiaceae</taxon>
        <taxon>Rhodonia</taxon>
    </lineage>
</organism>
<dbReference type="PANTHER" id="PTHR48025">
    <property type="entry name" value="OS02G0815200 PROTEIN"/>
    <property type="match status" value="1"/>
</dbReference>
<accession>A0A8H7P5D6</accession>
<evidence type="ECO:0000256" key="1">
    <source>
        <dbReference type="ARBA" id="ARBA00022884"/>
    </source>
</evidence>
<feature type="region of interest" description="Disordered" evidence="3">
    <location>
        <begin position="189"/>
        <end position="225"/>
    </location>
</feature>
<comment type="caution">
    <text evidence="5">The sequence shown here is derived from an EMBL/GenBank/DDBJ whole genome shotgun (WGS) entry which is preliminary data.</text>
</comment>
<dbReference type="Pfam" id="PF00076">
    <property type="entry name" value="RRM_1"/>
    <property type="match status" value="2"/>
</dbReference>
<dbReference type="EMBL" id="JADOXO010000048">
    <property type="protein sequence ID" value="KAF9817042.1"/>
    <property type="molecule type" value="Genomic_DNA"/>
</dbReference>
<dbReference type="SMART" id="SM00360">
    <property type="entry name" value="RRM"/>
    <property type="match status" value="2"/>
</dbReference>
<dbReference type="Proteomes" id="UP000639403">
    <property type="component" value="Unassembled WGS sequence"/>
</dbReference>
<dbReference type="SUPFAM" id="SSF54928">
    <property type="entry name" value="RNA-binding domain, RBD"/>
    <property type="match status" value="1"/>
</dbReference>
<proteinExistence type="predicted"/>
<keyword evidence="1 2" id="KW-0694">RNA-binding</keyword>
<evidence type="ECO:0000256" key="2">
    <source>
        <dbReference type="PROSITE-ProRule" id="PRU00176"/>
    </source>
</evidence>
<feature type="domain" description="RRM" evidence="4">
    <location>
        <begin position="101"/>
        <end position="178"/>
    </location>
</feature>
<dbReference type="InterPro" id="IPR000504">
    <property type="entry name" value="RRM_dom"/>
</dbReference>
<dbReference type="InterPro" id="IPR012677">
    <property type="entry name" value="Nucleotide-bd_a/b_plait_sf"/>
</dbReference>
<dbReference type="CDD" id="cd00590">
    <property type="entry name" value="RRM_SF"/>
    <property type="match status" value="1"/>
</dbReference>
<dbReference type="AlphaFoldDB" id="A0A8H7P5D6"/>
<evidence type="ECO:0000256" key="3">
    <source>
        <dbReference type="SAM" id="MobiDB-lite"/>
    </source>
</evidence>